<dbReference type="InterPro" id="IPR013783">
    <property type="entry name" value="Ig-like_fold"/>
</dbReference>
<dbReference type="Proteomes" id="UP000326779">
    <property type="component" value="Chromosome"/>
</dbReference>
<dbReference type="SUPFAM" id="SSF51445">
    <property type="entry name" value="(Trans)glycosidases"/>
    <property type="match status" value="1"/>
</dbReference>
<dbReference type="SUPFAM" id="SSF52279">
    <property type="entry name" value="Beta-D-glucan exohydrolase, C-terminal domain"/>
    <property type="match status" value="1"/>
</dbReference>
<dbReference type="InterPro" id="IPR017853">
    <property type="entry name" value="GH"/>
</dbReference>
<evidence type="ECO:0000256" key="1">
    <source>
        <dbReference type="ARBA" id="ARBA00005336"/>
    </source>
</evidence>
<dbReference type="InterPro" id="IPR002772">
    <property type="entry name" value="Glyco_hydro_3_C"/>
</dbReference>
<dbReference type="Pfam" id="PF00933">
    <property type="entry name" value="Glyco_hydro_3"/>
    <property type="match status" value="1"/>
</dbReference>
<dbReference type="Pfam" id="PF14310">
    <property type="entry name" value="Fn3-like"/>
    <property type="match status" value="1"/>
</dbReference>
<dbReference type="GO" id="GO:0004553">
    <property type="term" value="F:hydrolase activity, hydrolyzing O-glycosyl compounds"/>
    <property type="evidence" value="ECO:0007669"/>
    <property type="project" value="InterPro"/>
</dbReference>
<organism evidence="4 5">
    <name type="scientific">Schleiferilactobacillus harbinensis</name>
    <dbReference type="NCBI Taxonomy" id="304207"/>
    <lineage>
        <taxon>Bacteria</taxon>
        <taxon>Bacillati</taxon>
        <taxon>Bacillota</taxon>
        <taxon>Bacilli</taxon>
        <taxon>Lactobacillales</taxon>
        <taxon>Lactobacillaceae</taxon>
        <taxon>Schleiferilactobacillus</taxon>
    </lineage>
</organism>
<evidence type="ECO:0000259" key="3">
    <source>
        <dbReference type="SMART" id="SM01217"/>
    </source>
</evidence>
<evidence type="ECO:0000313" key="5">
    <source>
        <dbReference type="Proteomes" id="UP000326779"/>
    </source>
</evidence>
<protein>
    <submittedName>
        <fullName evidence="4">Glycosyl hydrolase</fullName>
    </submittedName>
</protein>
<dbReference type="Pfam" id="PF01915">
    <property type="entry name" value="Glyco_hydro_3_C"/>
    <property type="match status" value="1"/>
</dbReference>
<dbReference type="GO" id="GO:0005975">
    <property type="term" value="P:carbohydrate metabolic process"/>
    <property type="evidence" value="ECO:0007669"/>
    <property type="project" value="InterPro"/>
</dbReference>
<dbReference type="Gene3D" id="3.20.20.300">
    <property type="entry name" value="Glycoside hydrolase, family 3, N-terminal domain"/>
    <property type="match status" value="1"/>
</dbReference>
<sequence>MLGKKKEYPVPNAYGLTPAEQVKLTSGADFWGTEEFPAANIPRFRMSDGPHGLRFQPGAGDHLGINASEPSTAFPTGSALACTWDPALVAKMGQAIGQEARSLHVDMVLGPGVNIKRNPLCGRNFEYFSEDPHLAGKLAAGWINGIQGAGVGACLKHFAANNQEDDRLRSDSLVDPIALHELYLEAFRIAVTEAQPEGVMCSYNRINGTYASDNAYLLSTVLRRQWGFKGAVITDWGALNDKVKALNAGTNLEMPGDKHMFDQQALAGLAAGQLKPEALTRAVAKIAQLAQKQRPAFTGDRAQLLQENARLAEHIEEQAAVLLKNDGHILPLRPSDRILVVGEMADATRYQGAGSSHINAAETVSILQGLDAAHVAYTYQNGADQAATLAAARAADKVVFVAGLPETAESEGFDRQTMALPQDQNNLISAIAAVNPRVVVLLVAGAPVELPWADQVQGLLNLYLGGERVGTAAQHLLYGTATPSGKLAETYPLHYRDVPSNALYNQNNGSVGYAESVYVGYRYYDKAQVPVRFPFGYGLSYTTFAVTNVHLDQASISPQGTIRVTATVKNTGDRAGAEVVQAYVGNDPDVALTPLKTLQSFAKVALAPGEEKTITLALPAQAFSEWDDAQQAYVLPTGTKTVIVATSAAAADIITTLPVTLQGAAASTRPTQVPAWYRQPQGLPSLTDFTAMSGLTVTPVRTPQPGEYTPYNTPREMSRTSWAVRQVTDAIEKKLVGTTQPTSVEDRFMQTILLDTPIIRLAQQSSGSFPLPLVNRLVALANRHYTGLVTGHRW</sequence>
<evidence type="ECO:0000256" key="2">
    <source>
        <dbReference type="ARBA" id="ARBA00022801"/>
    </source>
</evidence>
<dbReference type="PANTHER" id="PTHR42715:SF10">
    <property type="entry name" value="BETA-GLUCOSIDASE"/>
    <property type="match status" value="1"/>
</dbReference>
<comment type="similarity">
    <text evidence="1">Belongs to the glycosyl hydrolase 3 family.</text>
</comment>
<dbReference type="InterPro" id="IPR036962">
    <property type="entry name" value="Glyco_hydro_3_N_sf"/>
</dbReference>
<dbReference type="KEGG" id="lhb:D1010_03455"/>
<dbReference type="PRINTS" id="PR00133">
    <property type="entry name" value="GLHYDRLASE3"/>
</dbReference>
<dbReference type="InterPro" id="IPR026891">
    <property type="entry name" value="Fn3-like"/>
</dbReference>
<dbReference type="InterPro" id="IPR036881">
    <property type="entry name" value="Glyco_hydro_3_C_sf"/>
</dbReference>
<dbReference type="EMBL" id="CP045143">
    <property type="protein sequence ID" value="QFR22573.1"/>
    <property type="molecule type" value="Genomic_DNA"/>
</dbReference>
<proteinExistence type="inferred from homology"/>
<dbReference type="PANTHER" id="PTHR42715">
    <property type="entry name" value="BETA-GLUCOSIDASE"/>
    <property type="match status" value="1"/>
</dbReference>
<dbReference type="AlphaFoldDB" id="A0A5P8M2A2"/>
<dbReference type="InterPro" id="IPR001764">
    <property type="entry name" value="Glyco_hydro_3_N"/>
</dbReference>
<dbReference type="RefSeq" id="WP_152260258.1">
    <property type="nucleotide sequence ID" value="NZ_CP045143.1"/>
</dbReference>
<gene>
    <name evidence="4" type="ORF">D1010_03455</name>
</gene>
<keyword evidence="2 4" id="KW-0378">Hydrolase</keyword>
<evidence type="ECO:0000313" key="4">
    <source>
        <dbReference type="EMBL" id="QFR22573.1"/>
    </source>
</evidence>
<dbReference type="SMART" id="SM01217">
    <property type="entry name" value="Fn3_like"/>
    <property type="match status" value="1"/>
</dbReference>
<name>A0A5P8M2A2_9LACO</name>
<reference evidence="4 5" key="1">
    <citation type="submission" date="2019-10" db="EMBL/GenBank/DDBJ databases">
        <title>The completed genome of Lactobacillus harbinensis M1.</title>
        <authorList>
            <person name="Zheng Y."/>
        </authorList>
    </citation>
    <scope>NUCLEOTIDE SEQUENCE [LARGE SCALE GENOMIC DNA]</scope>
    <source>
        <strain evidence="4 5">M1</strain>
    </source>
</reference>
<dbReference type="InterPro" id="IPR050288">
    <property type="entry name" value="Cellulose_deg_GH3"/>
</dbReference>
<accession>A0A5P8M2A2</accession>
<feature type="domain" description="Fibronectin type III-like" evidence="3">
    <location>
        <begin position="578"/>
        <end position="648"/>
    </location>
</feature>
<dbReference type="Gene3D" id="3.40.50.1700">
    <property type="entry name" value="Glycoside hydrolase family 3 C-terminal domain"/>
    <property type="match status" value="1"/>
</dbReference>
<dbReference type="Gene3D" id="2.60.40.10">
    <property type="entry name" value="Immunoglobulins"/>
    <property type="match status" value="1"/>
</dbReference>